<comment type="caution">
    <text evidence="7">The sequence shown here is derived from an EMBL/GenBank/DDBJ whole genome shotgun (WGS) entry which is preliminary data.</text>
</comment>
<dbReference type="EMBL" id="BMZH01000001">
    <property type="protein sequence ID" value="GHA81154.1"/>
    <property type="molecule type" value="Genomic_DNA"/>
</dbReference>
<sequence>MDRTQKAAAVEELKSIFAEAGSVVMAEFSGMTVAEMTDLRAKLREQGATIRVVKNRLATIAMKDQPFEGAGTMFKGPVAIAWAEDMISAPKVTVEFAKNSKAFKIIGGFMGEEIFDSSGIDALSKLPSREELISMAAQRLLSQATNITSALMSPGRSLSGAIATIEEKAAA</sequence>
<dbReference type="InterPro" id="IPR022973">
    <property type="entry name" value="Ribosomal_uL10_bac"/>
</dbReference>
<comment type="function">
    <text evidence="1 6">Forms part of the ribosomal stalk, playing a central role in the interaction of the ribosome with GTP-bound translation factors.</text>
</comment>
<dbReference type="Proteomes" id="UP000634004">
    <property type="component" value="Unassembled WGS sequence"/>
</dbReference>
<keyword evidence="4 6" id="KW-0687">Ribonucleoprotein</keyword>
<protein>
    <recommendedName>
        <fullName evidence="5 6">Large ribosomal subunit protein uL10</fullName>
    </recommendedName>
</protein>
<name>A0A8J3CP83_9PROT</name>
<dbReference type="GO" id="GO:0015934">
    <property type="term" value="C:large ribosomal subunit"/>
    <property type="evidence" value="ECO:0007669"/>
    <property type="project" value="InterPro"/>
</dbReference>
<dbReference type="InterPro" id="IPR043141">
    <property type="entry name" value="Ribosomal_uL10-like_sf"/>
</dbReference>
<evidence type="ECO:0000256" key="6">
    <source>
        <dbReference type="HAMAP-Rule" id="MF_00362"/>
    </source>
</evidence>
<dbReference type="SUPFAM" id="SSF160369">
    <property type="entry name" value="Ribosomal protein L10-like"/>
    <property type="match status" value="1"/>
</dbReference>
<keyword evidence="8" id="KW-1185">Reference proteome</keyword>
<comment type="subunit">
    <text evidence="6">Part of the ribosomal stalk of the 50S ribosomal subunit. The N-terminus interacts with L11 and the large rRNA to form the base of the stalk. The C-terminus forms an elongated spine to which L12 dimers bind in a sequential fashion forming a multimeric L10(L12)X complex.</text>
</comment>
<comment type="similarity">
    <text evidence="2 6">Belongs to the universal ribosomal protein uL10 family.</text>
</comment>
<evidence type="ECO:0000313" key="7">
    <source>
        <dbReference type="EMBL" id="GHA81154.1"/>
    </source>
</evidence>
<evidence type="ECO:0000313" key="8">
    <source>
        <dbReference type="Proteomes" id="UP000634004"/>
    </source>
</evidence>
<dbReference type="PANTHER" id="PTHR11560">
    <property type="entry name" value="39S RIBOSOMAL PROTEIN L10, MITOCHONDRIAL"/>
    <property type="match status" value="1"/>
</dbReference>
<dbReference type="AlphaFoldDB" id="A0A8J3CP83"/>
<accession>A0A8J3CP83</accession>
<reference evidence="7" key="2">
    <citation type="submission" date="2020-09" db="EMBL/GenBank/DDBJ databases">
        <authorList>
            <person name="Sun Q."/>
            <person name="Kim S."/>
        </authorList>
    </citation>
    <scope>NUCLEOTIDE SEQUENCE</scope>
    <source>
        <strain evidence="7">KCTC 32513</strain>
    </source>
</reference>
<evidence type="ECO:0000256" key="2">
    <source>
        <dbReference type="ARBA" id="ARBA00008889"/>
    </source>
</evidence>
<keyword evidence="3 6" id="KW-0689">Ribosomal protein</keyword>
<gene>
    <name evidence="6 7" type="primary">rplJ</name>
    <name evidence="7" type="ORF">GCM10009069_00060</name>
</gene>
<keyword evidence="6" id="KW-0694">RNA-binding</keyword>
<evidence type="ECO:0000256" key="3">
    <source>
        <dbReference type="ARBA" id="ARBA00022980"/>
    </source>
</evidence>
<dbReference type="Gene3D" id="3.30.70.1730">
    <property type="match status" value="1"/>
</dbReference>
<dbReference type="InterPro" id="IPR047865">
    <property type="entry name" value="Ribosomal_uL10_bac_type"/>
</dbReference>
<dbReference type="NCBIfam" id="NF000955">
    <property type="entry name" value="PRK00099.1-1"/>
    <property type="match status" value="1"/>
</dbReference>
<evidence type="ECO:0000256" key="4">
    <source>
        <dbReference type="ARBA" id="ARBA00023274"/>
    </source>
</evidence>
<evidence type="ECO:0000256" key="1">
    <source>
        <dbReference type="ARBA" id="ARBA00002633"/>
    </source>
</evidence>
<reference evidence="7" key="1">
    <citation type="journal article" date="2014" name="Int. J. Syst. Evol. Microbiol.">
        <title>Complete genome sequence of Corynebacterium casei LMG S-19264T (=DSM 44701T), isolated from a smear-ripened cheese.</title>
        <authorList>
            <consortium name="US DOE Joint Genome Institute (JGI-PGF)"/>
            <person name="Walter F."/>
            <person name="Albersmeier A."/>
            <person name="Kalinowski J."/>
            <person name="Ruckert C."/>
        </authorList>
    </citation>
    <scope>NUCLEOTIDE SEQUENCE</scope>
    <source>
        <strain evidence="7">KCTC 32513</strain>
    </source>
</reference>
<dbReference type="HAMAP" id="MF_00362">
    <property type="entry name" value="Ribosomal_uL10"/>
    <property type="match status" value="1"/>
</dbReference>
<evidence type="ECO:0000256" key="5">
    <source>
        <dbReference type="ARBA" id="ARBA00035202"/>
    </source>
</evidence>
<dbReference type="InterPro" id="IPR001790">
    <property type="entry name" value="Ribosomal_uL10"/>
</dbReference>
<dbReference type="InterPro" id="IPR002363">
    <property type="entry name" value="Ribosomal_uL10_CS_bac"/>
</dbReference>
<keyword evidence="6" id="KW-0699">rRNA-binding</keyword>
<dbReference type="GO" id="GO:0003735">
    <property type="term" value="F:structural constituent of ribosome"/>
    <property type="evidence" value="ECO:0007669"/>
    <property type="project" value="InterPro"/>
</dbReference>
<dbReference type="CDD" id="cd05797">
    <property type="entry name" value="Ribosomal_L10"/>
    <property type="match status" value="1"/>
</dbReference>
<dbReference type="Pfam" id="PF00466">
    <property type="entry name" value="Ribosomal_L10"/>
    <property type="match status" value="1"/>
</dbReference>
<organism evidence="7 8">
    <name type="scientific">Algimonas arctica</name>
    <dbReference type="NCBI Taxonomy" id="1479486"/>
    <lineage>
        <taxon>Bacteria</taxon>
        <taxon>Pseudomonadati</taxon>
        <taxon>Pseudomonadota</taxon>
        <taxon>Alphaproteobacteria</taxon>
        <taxon>Maricaulales</taxon>
        <taxon>Robiginitomaculaceae</taxon>
        <taxon>Algimonas</taxon>
    </lineage>
</organism>
<dbReference type="RefSeq" id="WP_189494107.1">
    <property type="nucleotide sequence ID" value="NZ_BMZH01000001.1"/>
</dbReference>
<dbReference type="GO" id="GO:0070180">
    <property type="term" value="F:large ribosomal subunit rRNA binding"/>
    <property type="evidence" value="ECO:0007669"/>
    <property type="project" value="UniProtKB-UniRule"/>
</dbReference>
<proteinExistence type="inferred from homology"/>
<dbReference type="PROSITE" id="PS01109">
    <property type="entry name" value="RIBOSOMAL_L10"/>
    <property type="match status" value="1"/>
</dbReference>
<dbReference type="GO" id="GO:0006412">
    <property type="term" value="P:translation"/>
    <property type="evidence" value="ECO:0007669"/>
    <property type="project" value="UniProtKB-UniRule"/>
</dbReference>